<dbReference type="SUPFAM" id="SSF55961">
    <property type="entry name" value="Bet v1-like"/>
    <property type="match status" value="1"/>
</dbReference>
<evidence type="ECO:0000256" key="1">
    <source>
        <dbReference type="ARBA" id="ARBA00006817"/>
    </source>
</evidence>
<evidence type="ECO:0000259" key="3">
    <source>
        <dbReference type="Pfam" id="PF08327"/>
    </source>
</evidence>
<dbReference type="Proteomes" id="UP000272942">
    <property type="component" value="Unassembled WGS sequence"/>
</dbReference>
<dbReference type="InterPro" id="IPR013538">
    <property type="entry name" value="ASHA1/2-like_C"/>
</dbReference>
<feature type="region of interest" description="Disordered" evidence="2">
    <location>
        <begin position="97"/>
        <end position="117"/>
    </location>
</feature>
<dbReference type="Gene3D" id="3.15.10.20">
    <property type="entry name" value="Activator of Hsp90 ATPase Aha1, N-terminal domain"/>
    <property type="match status" value="1"/>
</dbReference>
<dbReference type="Pfam" id="PF09229">
    <property type="entry name" value="Aha1_N"/>
    <property type="match status" value="1"/>
</dbReference>
<reference evidence="5 6" key="2">
    <citation type="submission" date="2018-11" db="EMBL/GenBank/DDBJ databases">
        <authorList>
            <consortium name="Pathogen Informatics"/>
        </authorList>
    </citation>
    <scope>NUCLEOTIDE SEQUENCE [LARGE SCALE GENOMIC DNA]</scope>
    <source>
        <strain evidence="5 6">Egypt</strain>
    </source>
</reference>
<sequence length="262" mass="29181">MFMPFIFVLGQKKTGNNKSKFRGKAEVMNLSEEYSIDELDVLISCTSTSADGDAIRKFMQTEGVKGIQGKLAEYLRVLKEEYSQNLILPTKNGPNVVQSQDSCKPSDGTGNQSHTAAADIVSRKPKDLSVKKLTLTEEFFCTPDDLYKVLTTKELVQAFTRGDADVEATSDGKYSIFGGNITGVFGLLTPGKTIEMRWRKRDWPEEHYSQLSLELSPFEGGTRLNLTQTGVPGYDLENTTNGWRSNFFAALKQTYGYGGRMF</sequence>
<dbReference type="Pfam" id="PF08327">
    <property type="entry name" value="AHSA1"/>
    <property type="match status" value="1"/>
</dbReference>
<dbReference type="InterPro" id="IPR036338">
    <property type="entry name" value="Aha1"/>
</dbReference>
<dbReference type="AlphaFoldDB" id="A0A183AEU8"/>
<evidence type="ECO:0000313" key="7">
    <source>
        <dbReference type="WBParaSite" id="ECPE_0000549601-mRNA-1"/>
    </source>
</evidence>
<accession>A0A183AEU8</accession>
<comment type="similarity">
    <text evidence="1">Belongs to the AHA1 family.</text>
</comment>
<feature type="compositionally biased region" description="Polar residues" evidence="2">
    <location>
        <begin position="97"/>
        <end position="115"/>
    </location>
</feature>
<dbReference type="CDD" id="cd08892">
    <property type="entry name" value="SRPBCC_Aha1"/>
    <property type="match status" value="1"/>
</dbReference>
<gene>
    <name evidence="5" type="ORF">ECPE_LOCUS5483</name>
</gene>
<dbReference type="InterPro" id="IPR023393">
    <property type="entry name" value="START-like_dom_sf"/>
</dbReference>
<evidence type="ECO:0000256" key="2">
    <source>
        <dbReference type="SAM" id="MobiDB-lite"/>
    </source>
</evidence>
<dbReference type="GO" id="GO:0001671">
    <property type="term" value="F:ATPase activator activity"/>
    <property type="evidence" value="ECO:0007669"/>
    <property type="project" value="InterPro"/>
</dbReference>
<evidence type="ECO:0000259" key="4">
    <source>
        <dbReference type="Pfam" id="PF09229"/>
    </source>
</evidence>
<protein>
    <submittedName>
        <fullName evidence="7">Aha1_N domain-containing protein</fullName>
    </submittedName>
</protein>
<evidence type="ECO:0000313" key="5">
    <source>
        <dbReference type="EMBL" id="VDP75643.1"/>
    </source>
</evidence>
<dbReference type="InterPro" id="IPR015310">
    <property type="entry name" value="AHSA1-like_N"/>
</dbReference>
<dbReference type="GO" id="GO:0051087">
    <property type="term" value="F:protein-folding chaperone binding"/>
    <property type="evidence" value="ECO:0007669"/>
    <property type="project" value="InterPro"/>
</dbReference>
<feature type="domain" description="Activator of Hsp90 ATPase AHSA1-like N-terminal" evidence="4">
    <location>
        <begin position="15"/>
        <end position="81"/>
    </location>
</feature>
<proteinExistence type="inferred from homology"/>
<dbReference type="EMBL" id="UZAN01042344">
    <property type="protein sequence ID" value="VDP75643.1"/>
    <property type="molecule type" value="Genomic_DNA"/>
</dbReference>
<keyword evidence="6" id="KW-1185">Reference proteome</keyword>
<dbReference type="SUPFAM" id="SSF103111">
    <property type="entry name" value="Activator of Hsp90 ATPase, Aha1"/>
    <property type="match status" value="1"/>
</dbReference>
<name>A0A183AEU8_9TREM</name>
<dbReference type="Gene3D" id="3.30.530.20">
    <property type="match status" value="1"/>
</dbReference>
<dbReference type="OrthoDB" id="567237at2759"/>
<evidence type="ECO:0000313" key="6">
    <source>
        <dbReference type="Proteomes" id="UP000272942"/>
    </source>
</evidence>
<organism evidence="7">
    <name type="scientific">Echinostoma caproni</name>
    <dbReference type="NCBI Taxonomy" id="27848"/>
    <lineage>
        <taxon>Eukaryota</taxon>
        <taxon>Metazoa</taxon>
        <taxon>Spiralia</taxon>
        <taxon>Lophotrochozoa</taxon>
        <taxon>Platyhelminthes</taxon>
        <taxon>Trematoda</taxon>
        <taxon>Digenea</taxon>
        <taxon>Plagiorchiida</taxon>
        <taxon>Echinostomata</taxon>
        <taxon>Echinostomatoidea</taxon>
        <taxon>Echinostomatidae</taxon>
        <taxon>Echinostoma</taxon>
    </lineage>
</organism>
<feature type="domain" description="Activator of Hsp90 ATPase homologue 1/2-like C-terminal" evidence="3">
    <location>
        <begin position="142"/>
        <end position="254"/>
    </location>
</feature>
<reference evidence="7" key="1">
    <citation type="submission" date="2016-06" db="UniProtKB">
        <authorList>
            <consortium name="WormBaseParasite"/>
        </authorList>
    </citation>
    <scope>IDENTIFICATION</scope>
</reference>
<dbReference type="WBParaSite" id="ECPE_0000549601-mRNA-1">
    <property type="protein sequence ID" value="ECPE_0000549601-mRNA-1"/>
    <property type="gene ID" value="ECPE_0000549601"/>
</dbReference>